<keyword evidence="2" id="KW-1185">Reference proteome</keyword>
<dbReference type="AlphaFoldDB" id="V8NYE2"/>
<evidence type="ECO:0000313" key="1">
    <source>
        <dbReference type="EMBL" id="ETE66698.1"/>
    </source>
</evidence>
<dbReference type="EMBL" id="AZIM01001503">
    <property type="protein sequence ID" value="ETE66698.1"/>
    <property type="molecule type" value="Genomic_DNA"/>
</dbReference>
<reference evidence="1 2" key="1">
    <citation type="journal article" date="2013" name="Proc. Natl. Acad. Sci. U.S.A.">
        <title>The king cobra genome reveals dynamic gene evolution and adaptation in the snake venom system.</title>
        <authorList>
            <person name="Vonk F.J."/>
            <person name="Casewell N.R."/>
            <person name="Henkel C.V."/>
            <person name="Heimberg A.M."/>
            <person name="Jansen H.J."/>
            <person name="McCleary R.J."/>
            <person name="Kerkkamp H.M."/>
            <person name="Vos R.A."/>
            <person name="Guerreiro I."/>
            <person name="Calvete J.J."/>
            <person name="Wuster W."/>
            <person name="Woods A.E."/>
            <person name="Logan J.M."/>
            <person name="Harrison R.A."/>
            <person name="Castoe T.A."/>
            <person name="de Koning A.P."/>
            <person name="Pollock D.D."/>
            <person name="Yandell M."/>
            <person name="Calderon D."/>
            <person name="Renjifo C."/>
            <person name="Currier R.B."/>
            <person name="Salgado D."/>
            <person name="Pla D."/>
            <person name="Sanz L."/>
            <person name="Hyder A.S."/>
            <person name="Ribeiro J.M."/>
            <person name="Arntzen J.W."/>
            <person name="van den Thillart G.E."/>
            <person name="Boetzer M."/>
            <person name="Pirovano W."/>
            <person name="Dirks R.P."/>
            <person name="Spaink H.P."/>
            <person name="Duboule D."/>
            <person name="McGlinn E."/>
            <person name="Kini R.M."/>
            <person name="Richardson M.K."/>
        </authorList>
    </citation>
    <scope>NUCLEOTIDE SEQUENCE</scope>
    <source>
        <tissue evidence="1">Blood</tissue>
    </source>
</reference>
<proteinExistence type="predicted"/>
<gene>
    <name evidence="1" type="ORF">L345_07526</name>
</gene>
<dbReference type="Proteomes" id="UP000018936">
    <property type="component" value="Unassembled WGS sequence"/>
</dbReference>
<organism evidence="1 2">
    <name type="scientific">Ophiophagus hannah</name>
    <name type="common">King cobra</name>
    <name type="synonym">Naja hannah</name>
    <dbReference type="NCBI Taxonomy" id="8665"/>
    <lineage>
        <taxon>Eukaryota</taxon>
        <taxon>Metazoa</taxon>
        <taxon>Chordata</taxon>
        <taxon>Craniata</taxon>
        <taxon>Vertebrata</taxon>
        <taxon>Euteleostomi</taxon>
        <taxon>Lepidosauria</taxon>
        <taxon>Squamata</taxon>
        <taxon>Bifurcata</taxon>
        <taxon>Unidentata</taxon>
        <taxon>Episquamata</taxon>
        <taxon>Toxicofera</taxon>
        <taxon>Serpentes</taxon>
        <taxon>Colubroidea</taxon>
        <taxon>Elapidae</taxon>
        <taxon>Elapinae</taxon>
        <taxon>Ophiophagus</taxon>
    </lineage>
</organism>
<name>V8NYE2_OPHHA</name>
<protein>
    <submittedName>
        <fullName evidence="1">Uncharacterized protein</fullName>
    </submittedName>
</protein>
<accession>V8NYE2</accession>
<sequence>MEDTMLEEALIRLLSEVLSPDGSKNGCCVLHISHLHNFLPRRKLALPGAEGQNKHQQSQKSADCCEDPGQLESKFVVFYCPLIQGGLEMREWDADCLNATNLPSGCQRDEFEANVCGFLPNCSISTCAKLNPTKGLISLEEFNCSVTLNWQDVINCCHEASKDHSIITSKSSWANACHVTTNLSHGQEYNMTIREAFGGVVWRSTSGAPHRRLPDAPKADQMSYAGSLGESVKVSRTHLFHLALALTTLLLEHREQVAWQPGCGGGKR</sequence>
<feature type="non-terminal residue" evidence="1">
    <location>
        <position position="1"/>
    </location>
</feature>
<evidence type="ECO:0000313" key="2">
    <source>
        <dbReference type="Proteomes" id="UP000018936"/>
    </source>
</evidence>
<comment type="caution">
    <text evidence="1">The sequence shown here is derived from an EMBL/GenBank/DDBJ whole genome shotgun (WGS) entry which is preliminary data.</text>
</comment>